<feature type="domain" description="Glycerol-3-phosphate dehydrogenase NAD-dependent C-terminal" evidence="12">
    <location>
        <begin position="177"/>
        <end position="312"/>
    </location>
</feature>
<dbReference type="RefSeq" id="WP_344843518.1">
    <property type="nucleotide sequence ID" value="NZ_BAABDF010000003.1"/>
</dbReference>
<comment type="similarity">
    <text evidence="1 7 8">Belongs to the NAD-dependent glycerol-3-phosphate dehydrogenase family.</text>
</comment>
<dbReference type="InterPro" id="IPR036291">
    <property type="entry name" value="NAD(P)-bd_dom_sf"/>
</dbReference>
<keyword evidence="3 7" id="KW-0560">Oxidoreductase</keyword>
<reference evidence="14" key="1">
    <citation type="journal article" date="2019" name="Int. J. Syst. Evol. Microbiol.">
        <title>The Global Catalogue of Microorganisms (GCM) 10K type strain sequencing project: providing services to taxonomists for standard genome sequencing and annotation.</title>
        <authorList>
            <consortium name="The Broad Institute Genomics Platform"/>
            <consortium name="The Broad Institute Genome Sequencing Center for Infectious Disease"/>
            <person name="Wu L."/>
            <person name="Ma J."/>
        </authorList>
    </citation>
    <scope>NUCLEOTIDE SEQUENCE [LARGE SCALE GENOMIC DNA]</scope>
    <source>
        <strain evidence="14">JCM 17190</strain>
    </source>
</reference>
<dbReference type="EC" id="1.1.1.94" evidence="7"/>
<dbReference type="PRINTS" id="PR00077">
    <property type="entry name" value="GPDHDRGNASE"/>
</dbReference>
<feature type="chain" id="PRO_5047161807" description="Glycerol-3-phosphate dehydrogenase [NAD(P)+]" evidence="10">
    <location>
        <begin position="18"/>
        <end position="323"/>
    </location>
</feature>
<keyword evidence="6 7" id="KW-1208">Phospholipid metabolism</keyword>
<comment type="catalytic activity">
    <reaction evidence="7">
        <text>sn-glycerol 3-phosphate + NAD(+) = dihydroxyacetone phosphate + NADH + H(+)</text>
        <dbReference type="Rhea" id="RHEA:11092"/>
        <dbReference type="ChEBI" id="CHEBI:15378"/>
        <dbReference type="ChEBI" id="CHEBI:57540"/>
        <dbReference type="ChEBI" id="CHEBI:57597"/>
        <dbReference type="ChEBI" id="CHEBI:57642"/>
        <dbReference type="ChEBI" id="CHEBI:57945"/>
        <dbReference type="EC" id="1.1.1.94"/>
    </reaction>
</comment>
<evidence type="ECO:0000256" key="2">
    <source>
        <dbReference type="ARBA" id="ARBA00022516"/>
    </source>
</evidence>
<dbReference type="NCBIfam" id="NF000942">
    <property type="entry name" value="PRK00094.1-4"/>
    <property type="match status" value="1"/>
</dbReference>
<feature type="binding site" evidence="7">
    <location>
        <position position="252"/>
    </location>
    <ligand>
        <name>NADPH</name>
        <dbReference type="ChEBI" id="CHEBI:57783"/>
    </ligand>
</feature>
<evidence type="ECO:0000256" key="4">
    <source>
        <dbReference type="ARBA" id="ARBA00023098"/>
    </source>
</evidence>
<dbReference type="PANTHER" id="PTHR11728">
    <property type="entry name" value="GLYCEROL-3-PHOSPHATE DEHYDROGENASE"/>
    <property type="match status" value="1"/>
</dbReference>
<dbReference type="HAMAP" id="MF_00394">
    <property type="entry name" value="NAD_Glyc3P_dehydrog"/>
    <property type="match status" value="1"/>
</dbReference>
<feature type="signal peptide" evidence="10">
    <location>
        <begin position="1"/>
        <end position="17"/>
    </location>
</feature>
<keyword evidence="2 7" id="KW-0444">Lipid biosynthesis</keyword>
<keyword evidence="4 7" id="KW-0443">Lipid metabolism</keyword>
<comment type="function">
    <text evidence="7">Catalyzes the reduction of the glycolytic intermediate dihydroxyacetone phosphate (DHAP) to sn-glycerol 3-phosphate (G3P), the key precursor for phospholipid synthesis.</text>
</comment>
<keyword evidence="7 8" id="KW-0520">NAD</keyword>
<name>A0ABP7JYM5_9RHOB</name>
<feature type="binding site" evidence="7">
    <location>
        <position position="137"/>
    </location>
    <ligand>
        <name>NADPH</name>
        <dbReference type="ChEBI" id="CHEBI:57783"/>
    </ligand>
</feature>
<feature type="binding site" evidence="7">
    <location>
        <position position="133"/>
    </location>
    <ligand>
        <name>sn-glycerol 3-phosphate</name>
        <dbReference type="ChEBI" id="CHEBI:57597"/>
    </ligand>
</feature>
<dbReference type="PIRSF" id="PIRSF000114">
    <property type="entry name" value="Glycerol-3-P_dh"/>
    <property type="match status" value="1"/>
</dbReference>
<evidence type="ECO:0000256" key="1">
    <source>
        <dbReference type="ARBA" id="ARBA00011009"/>
    </source>
</evidence>
<dbReference type="EMBL" id="BAABDF010000003">
    <property type="protein sequence ID" value="GAA3858760.1"/>
    <property type="molecule type" value="Genomic_DNA"/>
</dbReference>
<dbReference type="PANTHER" id="PTHR11728:SF1">
    <property type="entry name" value="GLYCEROL-3-PHOSPHATE DEHYDROGENASE [NAD(+)] 2, CHLOROPLASTIC"/>
    <property type="match status" value="1"/>
</dbReference>
<comment type="catalytic activity">
    <reaction evidence="7 9">
        <text>sn-glycerol 3-phosphate + NADP(+) = dihydroxyacetone phosphate + NADPH + H(+)</text>
        <dbReference type="Rhea" id="RHEA:11096"/>
        <dbReference type="ChEBI" id="CHEBI:15378"/>
        <dbReference type="ChEBI" id="CHEBI:57597"/>
        <dbReference type="ChEBI" id="CHEBI:57642"/>
        <dbReference type="ChEBI" id="CHEBI:57783"/>
        <dbReference type="ChEBI" id="CHEBI:58349"/>
        <dbReference type="EC" id="1.1.1.94"/>
    </reaction>
</comment>
<dbReference type="SUPFAM" id="SSF51735">
    <property type="entry name" value="NAD(P)-binding Rossmann-fold domains"/>
    <property type="match status" value="1"/>
</dbReference>
<feature type="binding site" evidence="7">
    <location>
        <position position="252"/>
    </location>
    <ligand>
        <name>sn-glycerol 3-phosphate</name>
        <dbReference type="ChEBI" id="CHEBI:57597"/>
    </ligand>
</feature>
<feature type="domain" description="Glycerol-3-phosphate dehydrogenase NAD-dependent N-terminal" evidence="11">
    <location>
        <begin position="4"/>
        <end position="157"/>
    </location>
</feature>
<evidence type="ECO:0000313" key="14">
    <source>
        <dbReference type="Proteomes" id="UP001399917"/>
    </source>
</evidence>
<evidence type="ECO:0000256" key="7">
    <source>
        <dbReference type="HAMAP-Rule" id="MF_00394"/>
    </source>
</evidence>
<organism evidence="13 14">
    <name type="scientific">Celeribacter arenosi</name>
    <dbReference type="NCBI Taxonomy" id="792649"/>
    <lineage>
        <taxon>Bacteria</taxon>
        <taxon>Pseudomonadati</taxon>
        <taxon>Pseudomonadota</taxon>
        <taxon>Alphaproteobacteria</taxon>
        <taxon>Rhodobacterales</taxon>
        <taxon>Roseobacteraceae</taxon>
        <taxon>Celeribacter</taxon>
    </lineage>
</organism>
<evidence type="ECO:0000256" key="5">
    <source>
        <dbReference type="ARBA" id="ARBA00023209"/>
    </source>
</evidence>
<keyword evidence="7" id="KW-0521">NADP</keyword>
<feature type="active site" description="Proton acceptor" evidence="7">
    <location>
        <position position="188"/>
    </location>
</feature>
<dbReference type="Gene3D" id="3.40.50.720">
    <property type="entry name" value="NAD(P)-binding Rossmann-like Domain"/>
    <property type="match status" value="1"/>
</dbReference>
<keyword evidence="10" id="KW-0732">Signal</keyword>
<evidence type="ECO:0000256" key="9">
    <source>
        <dbReference type="RuleBase" id="RU000439"/>
    </source>
</evidence>
<keyword evidence="7" id="KW-0963">Cytoplasm</keyword>
<evidence type="ECO:0000256" key="10">
    <source>
        <dbReference type="SAM" id="SignalP"/>
    </source>
</evidence>
<dbReference type="InterPro" id="IPR006168">
    <property type="entry name" value="G3P_DH_NAD-dep"/>
</dbReference>
<dbReference type="Pfam" id="PF07479">
    <property type="entry name" value="NAD_Gly3P_dh_C"/>
    <property type="match status" value="1"/>
</dbReference>
<gene>
    <name evidence="7" type="primary">gpsA</name>
    <name evidence="13" type="ORF">GCM10022404_06950</name>
</gene>
<comment type="caution">
    <text evidence="7">Lacks conserved residue(s) required for the propagation of feature annotation.</text>
</comment>
<sequence length="323" mass="33929">MARISVLGAGAFGTALAAAIGADGTPVSLWCRDPELARDINTDHENRRRLPDRILPESVVATPDIDDALGDAEIVLLAVPMQTLRPFVQSHCERLSHRTLVTCCKGIDFETEEGPVEILASFVPDAKRAILSGPSFAADIALGLPTALTIAAADDDLAAHLQSALSTRSLRLYRTTDTMGVELGGALKNVIAIACGACIGEGFGDSARAALMTRGFAEMQRLAAHRGARPETLTGLSGLGDLALTCGSEQSRNYRFGLALGRQEPFDASVTVEGVATAKAVARYAAHEALEMPITRAVAEVSDGGTSVAEALRALLSRPLKKE</sequence>
<evidence type="ECO:0000259" key="12">
    <source>
        <dbReference type="Pfam" id="PF07479"/>
    </source>
</evidence>
<keyword evidence="5 7" id="KW-0594">Phospholipid biosynthesis</keyword>
<evidence type="ECO:0000256" key="6">
    <source>
        <dbReference type="ARBA" id="ARBA00023264"/>
    </source>
</evidence>
<comment type="caution">
    <text evidence="13">The sequence shown here is derived from an EMBL/GenBank/DDBJ whole genome shotgun (WGS) entry which is preliminary data.</text>
</comment>
<feature type="binding site" evidence="7">
    <location>
        <position position="251"/>
    </location>
    <ligand>
        <name>sn-glycerol 3-phosphate</name>
        <dbReference type="ChEBI" id="CHEBI:57597"/>
    </ligand>
</feature>
<evidence type="ECO:0000313" key="13">
    <source>
        <dbReference type="EMBL" id="GAA3858760.1"/>
    </source>
</evidence>
<dbReference type="InterPro" id="IPR013328">
    <property type="entry name" value="6PGD_dom2"/>
</dbReference>
<dbReference type="InterPro" id="IPR011128">
    <property type="entry name" value="G3P_DH_NAD-dep_N"/>
</dbReference>
<proteinExistence type="inferred from homology"/>
<dbReference type="InterPro" id="IPR006109">
    <property type="entry name" value="G3P_DH_NAD-dep_C"/>
</dbReference>
<dbReference type="Pfam" id="PF01210">
    <property type="entry name" value="NAD_Gly3P_dh_N"/>
    <property type="match status" value="1"/>
</dbReference>
<feature type="binding site" evidence="7">
    <location>
        <position position="135"/>
    </location>
    <ligand>
        <name>sn-glycerol 3-phosphate</name>
        <dbReference type="ChEBI" id="CHEBI:57597"/>
    </ligand>
</feature>
<feature type="binding site" evidence="7">
    <location>
        <position position="273"/>
    </location>
    <ligand>
        <name>NADPH</name>
        <dbReference type="ChEBI" id="CHEBI:57783"/>
    </ligand>
</feature>
<feature type="binding site" evidence="7">
    <location>
        <position position="241"/>
    </location>
    <ligand>
        <name>sn-glycerol 3-phosphate</name>
        <dbReference type="ChEBI" id="CHEBI:57597"/>
    </ligand>
</feature>
<accession>A0ABP7JYM5</accession>
<evidence type="ECO:0000259" key="11">
    <source>
        <dbReference type="Pfam" id="PF01210"/>
    </source>
</evidence>
<dbReference type="Gene3D" id="1.10.1040.10">
    <property type="entry name" value="N-(1-d-carboxylethyl)-l-norvaline Dehydrogenase, domain 2"/>
    <property type="match status" value="1"/>
</dbReference>
<dbReference type="Proteomes" id="UP001399917">
    <property type="component" value="Unassembled WGS sequence"/>
</dbReference>
<keyword evidence="7" id="KW-0547">Nucleotide-binding</keyword>
<feature type="binding site" evidence="7">
    <location>
        <position position="12"/>
    </location>
    <ligand>
        <name>NADPH</name>
        <dbReference type="ChEBI" id="CHEBI:57783"/>
    </ligand>
</feature>
<comment type="pathway">
    <text evidence="7">Membrane lipid metabolism; glycerophospholipid metabolism.</text>
</comment>
<keyword evidence="14" id="KW-1185">Reference proteome</keyword>
<feature type="binding site" evidence="7">
    <location>
        <position position="188"/>
    </location>
    <ligand>
        <name>sn-glycerol 3-phosphate</name>
        <dbReference type="ChEBI" id="CHEBI:57597"/>
    </ligand>
</feature>
<dbReference type="PROSITE" id="PS00957">
    <property type="entry name" value="NAD_G3PDH"/>
    <property type="match status" value="1"/>
</dbReference>
<dbReference type="SUPFAM" id="SSF48179">
    <property type="entry name" value="6-phosphogluconate dehydrogenase C-terminal domain-like"/>
    <property type="match status" value="1"/>
</dbReference>
<evidence type="ECO:0000256" key="8">
    <source>
        <dbReference type="RuleBase" id="RU000437"/>
    </source>
</evidence>
<dbReference type="NCBIfam" id="NF000940">
    <property type="entry name" value="PRK00094.1-2"/>
    <property type="match status" value="1"/>
</dbReference>
<feature type="binding site" evidence="7">
    <location>
        <position position="105"/>
    </location>
    <ligand>
        <name>NADPH</name>
        <dbReference type="ChEBI" id="CHEBI:57783"/>
    </ligand>
</feature>
<feature type="binding site" evidence="7">
    <location>
        <position position="253"/>
    </location>
    <ligand>
        <name>sn-glycerol 3-phosphate</name>
        <dbReference type="ChEBI" id="CHEBI:57597"/>
    </ligand>
</feature>
<comment type="subcellular location">
    <subcellularLocation>
        <location evidence="7">Cytoplasm</location>
    </subcellularLocation>
</comment>
<feature type="binding site" evidence="7">
    <location>
        <position position="105"/>
    </location>
    <ligand>
        <name>sn-glycerol 3-phosphate</name>
        <dbReference type="ChEBI" id="CHEBI:57597"/>
    </ligand>
</feature>
<evidence type="ECO:0000256" key="3">
    <source>
        <dbReference type="ARBA" id="ARBA00023002"/>
    </source>
</evidence>
<feature type="binding site" evidence="7">
    <location>
        <position position="32"/>
    </location>
    <ligand>
        <name>NADPH</name>
        <dbReference type="ChEBI" id="CHEBI:57783"/>
    </ligand>
</feature>
<protein>
    <recommendedName>
        <fullName evidence="7">Glycerol-3-phosphate dehydrogenase [NAD(P)+]</fullName>
        <ecNumber evidence="7">1.1.1.94</ecNumber>
    </recommendedName>
    <alternativeName>
        <fullName evidence="7">NAD(P)(+)-dependent glycerol-3-phosphate dehydrogenase</fullName>
    </alternativeName>
    <alternativeName>
        <fullName evidence="7">NAD(P)H-dependent dihydroxyacetone-phosphate reductase</fullName>
    </alternativeName>
</protein>
<dbReference type="InterPro" id="IPR008927">
    <property type="entry name" value="6-PGluconate_DH-like_C_sf"/>
</dbReference>